<dbReference type="Pfam" id="PF09851">
    <property type="entry name" value="SHOCT"/>
    <property type="match status" value="1"/>
</dbReference>
<dbReference type="Proteomes" id="UP001321018">
    <property type="component" value="Unassembled WGS sequence"/>
</dbReference>
<proteinExistence type="predicted"/>
<sequence>MGRLDRTSMLGLILSLSLGVCTLFLVAHEFFFGPFFEFLAMTSLILGWFIVAPTYYFLTRPADTETETETETGAAATVDPGHATSAETTTPTDPLETLRRRYAAGELSEAEFERKLERLLETEGRSLDDSGVESGSNSIADDHVQNELDRELERECEREREREYESD</sequence>
<evidence type="ECO:0000313" key="5">
    <source>
        <dbReference type="Proteomes" id="UP001321018"/>
    </source>
</evidence>
<keyword evidence="2" id="KW-0472">Membrane</keyword>
<name>A0AAP2YWX9_9EURY</name>
<feature type="transmembrane region" description="Helical" evidence="2">
    <location>
        <begin position="38"/>
        <end position="58"/>
    </location>
</feature>
<feature type="domain" description="SHOCT" evidence="3">
    <location>
        <begin position="93"/>
        <end position="120"/>
    </location>
</feature>
<dbReference type="AlphaFoldDB" id="A0AAP2YWX9"/>
<keyword evidence="2" id="KW-1133">Transmembrane helix</keyword>
<dbReference type="RefSeq" id="WP_338002864.1">
    <property type="nucleotide sequence ID" value="NZ_JAOPKA010000003.1"/>
</dbReference>
<evidence type="ECO:0000256" key="2">
    <source>
        <dbReference type="SAM" id="Phobius"/>
    </source>
</evidence>
<feature type="region of interest" description="Disordered" evidence="1">
    <location>
        <begin position="66"/>
        <end position="97"/>
    </location>
</feature>
<feature type="compositionally biased region" description="Basic and acidic residues" evidence="1">
    <location>
        <begin position="140"/>
        <end position="167"/>
    </location>
</feature>
<organism evidence="4 5">
    <name type="scientific">Natronoglomus mannanivorans</name>
    <dbReference type="NCBI Taxonomy" id="2979990"/>
    <lineage>
        <taxon>Archaea</taxon>
        <taxon>Methanobacteriati</taxon>
        <taxon>Methanobacteriota</taxon>
        <taxon>Stenosarchaea group</taxon>
        <taxon>Halobacteria</taxon>
        <taxon>Halobacteriales</taxon>
        <taxon>Natrialbaceae</taxon>
        <taxon>Natronoglomus</taxon>
    </lineage>
</organism>
<accession>A0AAP2YWX9</accession>
<evidence type="ECO:0000256" key="1">
    <source>
        <dbReference type="SAM" id="MobiDB-lite"/>
    </source>
</evidence>
<evidence type="ECO:0000259" key="3">
    <source>
        <dbReference type="Pfam" id="PF09851"/>
    </source>
</evidence>
<evidence type="ECO:0000313" key="4">
    <source>
        <dbReference type="EMBL" id="MCU4741027.1"/>
    </source>
</evidence>
<keyword evidence="2" id="KW-0812">Transmembrane</keyword>
<dbReference type="InterPro" id="IPR018649">
    <property type="entry name" value="SHOCT"/>
</dbReference>
<feature type="transmembrane region" description="Helical" evidence="2">
    <location>
        <begin position="12"/>
        <end position="32"/>
    </location>
</feature>
<gene>
    <name evidence="4" type="ORF">OB960_06380</name>
</gene>
<reference evidence="4" key="1">
    <citation type="submission" date="2022-09" db="EMBL/GenBank/DDBJ databases">
        <title>Enrichment on poylsaccharides allowed isolation of novel metabolic and taxonomic groups of Haloarchaea.</title>
        <authorList>
            <person name="Sorokin D.Y."/>
            <person name="Elcheninov A.G."/>
            <person name="Khizhniak T.V."/>
            <person name="Kolganova T.V."/>
            <person name="Kublanov I.V."/>
        </authorList>
    </citation>
    <scope>NUCLEOTIDE SEQUENCE</scope>
    <source>
        <strain evidence="4">AArc-xg1-1</strain>
    </source>
</reference>
<feature type="region of interest" description="Disordered" evidence="1">
    <location>
        <begin position="123"/>
        <end position="167"/>
    </location>
</feature>
<protein>
    <submittedName>
        <fullName evidence="4">SHOCT domain-containing protein</fullName>
    </submittedName>
</protein>
<comment type="caution">
    <text evidence="4">The sequence shown here is derived from an EMBL/GenBank/DDBJ whole genome shotgun (WGS) entry which is preliminary data.</text>
</comment>
<dbReference type="EMBL" id="JAOPKA010000003">
    <property type="protein sequence ID" value="MCU4741027.1"/>
    <property type="molecule type" value="Genomic_DNA"/>
</dbReference>